<keyword evidence="1 3" id="KW-0808">Transferase</keyword>
<dbReference type="InterPro" id="IPR037143">
    <property type="entry name" value="4-PPantetheinyl_Trfase_dom_sf"/>
</dbReference>
<dbReference type="SUPFAM" id="SSF56214">
    <property type="entry name" value="4'-phosphopantetheinyl transferase"/>
    <property type="match status" value="1"/>
</dbReference>
<dbReference type="EMBL" id="FORM01000001">
    <property type="protein sequence ID" value="SFI58344.1"/>
    <property type="molecule type" value="Genomic_DNA"/>
</dbReference>
<dbReference type="Gene3D" id="3.90.470.20">
    <property type="entry name" value="4'-phosphopantetheinyl transferase domain"/>
    <property type="match status" value="1"/>
</dbReference>
<dbReference type="GO" id="GO:0008897">
    <property type="term" value="F:holo-[acyl-carrier-protein] synthase activity"/>
    <property type="evidence" value="ECO:0007669"/>
    <property type="project" value="InterPro"/>
</dbReference>
<accession>A0A1I3JDQ9</accession>
<evidence type="ECO:0000256" key="1">
    <source>
        <dbReference type="ARBA" id="ARBA00022679"/>
    </source>
</evidence>
<dbReference type="InterPro" id="IPR008278">
    <property type="entry name" value="4-PPantetheinyl_Trfase_dom"/>
</dbReference>
<dbReference type="Pfam" id="PF01648">
    <property type="entry name" value="ACPS"/>
    <property type="match status" value="1"/>
</dbReference>
<evidence type="ECO:0000259" key="2">
    <source>
        <dbReference type="Pfam" id="PF01648"/>
    </source>
</evidence>
<evidence type="ECO:0000313" key="4">
    <source>
        <dbReference type="Proteomes" id="UP000199559"/>
    </source>
</evidence>
<sequence length="185" mass="21502">MIGNDIVDLKQAAKDSNWKRPRFLDKIFTPREQQLIWSAKDQDQMVWLLWSMKEAAYKVNVQQFGTRFFNPKRLECTLLSNLKGEVIIEDNRYFIESIITEDFIYSIALIASGKSYKSEWFLDHSQDYDAQSKCLKRSFLKTLNLDEVTIIKNNIGVPKLQHNSDLLDVSFSLTHHGAFSGYAIL</sequence>
<organism evidence="3 4">
    <name type="scientific">Olleya namhaensis</name>
    <dbReference type="NCBI Taxonomy" id="1144750"/>
    <lineage>
        <taxon>Bacteria</taxon>
        <taxon>Pseudomonadati</taxon>
        <taxon>Bacteroidota</taxon>
        <taxon>Flavobacteriia</taxon>
        <taxon>Flavobacteriales</taxon>
        <taxon>Flavobacteriaceae</taxon>
    </lineage>
</organism>
<gene>
    <name evidence="3" type="ORF">SAMN05443431_101364</name>
</gene>
<proteinExistence type="predicted"/>
<dbReference type="RefSeq" id="WP_090836949.1">
    <property type="nucleotide sequence ID" value="NZ_FORM01000001.1"/>
</dbReference>
<dbReference type="Proteomes" id="UP000199559">
    <property type="component" value="Unassembled WGS sequence"/>
</dbReference>
<protein>
    <submittedName>
        <fullName evidence="3">Phosphopantetheine--protein transferase domain-containing protein</fullName>
    </submittedName>
</protein>
<keyword evidence="4" id="KW-1185">Reference proteome</keyword>
<dbReference type="AlphaFoldDB" id="A0A1I3JDQ9"/>
<dbReference type="GO" id="GO:0000287">
    <property type="term" value="F:magnesium ion binding"/>
    <property type="evidence" value="ECO:0007669"/>
    <property type="project" value="InterPro"/>
</dbReference>
<name>A0A1I3JDQ9_9FLAO</name>
<reference evidence="4" key="1">
    <citation type="submission" date="2016-10" db="EMBL/GenBank/DDBJ databases">
        <authorList>
            <person name="Varghese N."/>
            <person name="Submissions S."/>
        </authorList>
    </citation>
    <scope>NUCLEOTIDE SEQUENCE [LARGE SCALE GENOMIC DNA]</scope>
    <source>
        <strain evidence="4">DSM 28881</strain>
    </source>
</reference>
<dbReference type="STRING" id="1144750.SAMN05443431_101364"/>
<feature type="domain" description="4'-phosphopantetheinyl transferase" evidence="2">
    <location>
        <begin position="2"/>
        <end position="96"/>
    </location>
</feature>
<evidence type="ECO:0000313" key="3">
    <source>
        <dbReference type="EMBL" id="SFI58344.1"/>
    </source>
</evidence>